<dbReference type="Proteomes" id="UP000682111">
    <property type="component" value="Unassembled WGS sequence"/>
</dbReference>
<comment type="caution">
    <text evidence="11">The sequence shown here is derived from an EMBL/GenBank/DDBJ whole genome shotgun (WGS) entry which is preliminary data.</text>
</comment>
<evidence type="ECO:0000256" key="1">
    <source>
        <dbReference type="ARBA" id="ARBA00004496"/>
    </source>
</evidence>
<dbReference type="SMART" id="SM00448">
    <property type="entry name" value="REC"/>
    <property type="match status" value="1"/>
</dbReference>
<protein>
    <submittedName>
        <fullName evidence="11">Transcriptional regulatory protein MalR</fullName>
    </submittedName>
</protein>
<dbReference type="Pfam" id="PF00072">
    <property type="entry name" value="Response_reg"/>
    <property type="match status" value="1"/>
</dbReference>
<evidence type="ECO:0000256" key="6">
    <source>
        <dbReference type="ARBA" id="ARBA00023125"/>
    </source>
</evidence>
<evidence type="ECO:0000256" key="9">
    <source>
        <dbReference type="PROSITE-ProRule" id="PRU00169"/>
    </source>
</evidence>
<evidence type="ECO:0000256" key="4">
    <source>
        <dbReference type="ARBA" id="ARBA00023012"/>
    </source>
</evidence>
<keyword evidence="3 9" id="KW-0597">Phosphoprotein</keyword>
<feature type="modified residue" description="4-aspartylphosphate" evidence="9">
    <location>
        <position position="54"/>
    </location>
</feature>
<accession>A0A919WIM4</accession>
<keyword evidence="7" id="KW-0010">Activator</keyword>
<dbReference type="GO" id="GO:0000156">
    <property type="term" value="F:phosphorelay response regulator activity"/>
    <property type="evidence" value="ECO:0007669"/>
    <property type="project" value="TreeGrafter"/>
</dbReference>
<keyword evidence="12" id="KW-1185">Reference proteome</keyword>
<dbReference type="PROSITE" id="PS50110">
    <property type="entry name" value="RESPONSE_REGULATORY"/>
    <property type="match status" value="1"/>
</dbReference>
<dbReference type="PANTHER" id="PTHR45526:SF1">
    <property type="entry name" value="TRANSCRIPTIONAL REGULATORY PROTEIN DCUR-RELATED"/>
    <property type="match status" value="1"/>
</dbReference>
<evidence type="ECO:0000256" key="7">
    <source>
        <dbReference type="ARBA" id="ARBA00023159"/>
    </source>
</evidence>
<keyword evidence="5" id="KW-0805">Transcription regulation</keyword>
<dbReference type="PANTHER" id="PTHR45526">
    <property type="entry name" value="TRANSCRIPTIONAL REGULATORY PROTEIN DPIA"/>
    <property type="match status" value="1"/>
</dbReference>
<evidence type="ECO:0000313" key="11">
    <source>
        <dbReference type="EMBL" id="GIN62401.1"/>
    </source>
</evidence>
<dbReference type="Gene3D" id="3.40.50.2300">
    <property type="match status" value="1"/>
</dbReference>
<proteinExistence type="predicted"/>
<dbReference type="AlphaFoldDB" id="A0A919WIM4"/>
<name>A0A919WIM4_9BACI</name>
<dbReference type="GO" id="GO:0003700">
    <property type="term" value="F:DNA-binding transcription factor activity"/>
    <property type="evidence" value="ECO:0007669"/>
    <property type="project" value="InterPro"/>
</dbReference>
<sequence length="236" mass="26912">MIQVLIVEDDPMVAELNRRYVESVDGFQVLKVVQSVDDGKEVLKTDKIDLILLDVFMPGDNGLTLLSYIRELGLSVDVILITAASDIETIQSALRFGTIDYLIKPFTFARLKEALLSYKQKLEFLEFHPHQINQQELDERLLQKERMQPTHELPKGLTKHTLNLIWAELKAIGENEFSTNDIAKSTGISRVSIRKYLNFLEEIGVLETRVSYGTIGRPISQYILNEQNSIAISDYL</sequence>
<dbReference type="InterPro" id="IPR051271">
    <property type="entry name" value="2C-system_Tx_regulators"/>
</dbReference>
<dbReference type="GO" id="GO:0003677">
    <property type="term" value="F:DNA binding"/>
    <property type="evidence" value="ECO:0007669"/>
    <property type="project" value="UniProtKB-KW"/>
</dbReference>
<evidence type="ECO:0000256" key="8">
    <source>
        <dbReference type="ARBA" id="ARBA00023163"/>
    </source>
</evidence>
<dbReference type="PIRSF" id="PIRSF006171">
    <property type="entry name" value="RR_citrat_malat"/>
    <property type="match status" value="1"/>
</dbReference>
<keyword evidence="4" id="KW-0902">Two-component regulatory system</keyword>
<keyword evidence="6" id="KW-0238">DNA-binding</keyword>
<evidence type="ECO:0000313" key="12">
    <source>
        <dbReference type="Proteomes" id="UP000682111"/>
    </source>
</evidence>
<keyword evidence="2" id="KW-0963">Cytoplasm</keyword>
<feature type="domain" description="Response regulatory" evidence="10">
    <location>
        <begin position="3"/>
        <end position="119"/>
    </location>
</feature>
<dbReference type="InterPro" id="IPR036390">
    <property type="entry name" value="WH_DNA-bd_sf"/>
</dbReference>
<organism evidence="11 12">
    <name type="scientific">Robertmurraya siralis</name>
    <dbReference type="NCBI Taxonomy" id="77777"/>
    <lineage>
        <taxon>Bacteria</taxon>
        <taxon>Bacillati</taxon>
        <taxon>Bacillota</taxon>
        <taxon>Bacilli</taxon>
        <taxon>Bacillales</taxon>
        <taxon>Bacillaceae</taxon>
        <taxon>Robertmurraya</taxon>
    </lineage>
</organism>
<dbReference type="CDD" id="cd19925">
    <property type="entry name" value="REC_citrate_TCS"/>
    <property type="match status" value="1"/>
</dbReference>
<dbReference type="GO" id="GO:0005737">
    <property type="term" value="C:cytoplasm"/>
    <property type="evidence" value="ECO:0007669"/>
    <property type="project" value="UniProtKB-SubCell"/>
</dbReference>
<dbReference type="EMBL" id="BORC01000003">
    <property type="protein sequence ID" value="GIN62401.1"/>
    <property type="molecule type" value="Genomic_DNA"/>
</dbReference>
<gene>
    <name evidence="11" type="primary">malR</name>
    <name evidence="11" type="ORF">J27TS8_23940</name>
</gene>
<evidence type="ECO:0000259" key="10">
    <source>
        <dbReference type="PROSITE" id="PS50110"/>
    </source>
</evidence>
<dbReference type="SUPFAM" id="SSF46785">
    <property type="entry name" value="Winged helix' DNA-binding domain"/>
    <property type="match status" value="1"/>
</dbReference>
<dbReference type="SUPFAM" id="SSF52172">
    <property type="entry name" value="CheY-like"/>
    <property type="match status" value="1"/>
</dbReference>
<evidence type="ECO:0000256" key="5">
    <source>
        <dbReference type="ARBA" id="ARBA00023015"/>
    </source>
</evidence>
<dbReference type="OrthoDB" id="9759232at2"/>
<evidence type="ECO:0000256" key="3">
    <source>
        <dbReference type="ARBA" id="ARBA00022553"/>
    </source>
</evidence>
<keyword evidence="8" id="KW-0804">Transcription</keyword>
<evidence type="ECO:0000256" key="2">
    <source>
        <dbReference type="ARBA" id="ARBA00022490"/>
    </source>
</evidence>
<dbReference type="RefSeq" id="WP_095310434.1">
    <property type="nucleotide sequence ID" value="NZ_BORC01000003.1"/>
</dbReference>
<dbReference type="InterPro" id="IPR024187">
    <property type="entry name" value="Sig_transdc_resp-reg_cit/mal"/>
</dbReference>
<dbReference type="InterPro" id="IPR011006">
    <property type="entry name" value="CheY-like_superfamily"/>
</dbReference>
<comment type="subcellular location">
    <subcellularLocation>
        <location evidence="1">Cytoplasm</location>
    </subcellularLocation>
</comment>
<reference evidence="11" key="1">
    <citation type="submission" date="2021-03" db="EMBL/GenBank/DDBJ databases">
        <title>Antimicrobial resistance genes in bacteria isolated from Japanese honey, and their potential for conferring macrolide and lincosamide resistance in the American foulbrood pathogen Paenibacillus larvae.</title>
        <authorList>
            <person name="Okamoto M."/>
            <person name="Kumagai M."/>
            <person name="Kanamori H."/>
            <person name="Takamatsu D."/>
        </authorList>
    </citation>
    <scope>NUCLEOTIDE SEQUENCE</scope>
    <source>
        <strain evidence="11">J27TS8</strain>
    </source>
</reference>
<dbReference type="InterPro" id="IPR001789">
    <property type="entry name" value="Sig_transdc_resp-reg_receiver"/>
</dbReference>